<gene>
    <name evidence="4" type="ORF">glysoja_037907</name>
</gene>
<keyword evidence="4" id="KW-0675">Receptor</keyword>
<evidence type="ECO:0000259" key="3">
    <source>
        <dbReference type="PROSITE" id="PS51473"/>
    </source>
</evidence>
<feature type="domain" description="Gnk2-homologous" evidence="3">
    <location>
        <begin position="21"/>
        <end position="128"/>
    </location>
</feature>
<dbReference type="EMBL" id="KN670927">
    <property type="protein sequence ID" value="KHN01553.1"/>
    <property type="molecule type" value="Genomic_DNA"/>
</dbReference>
<keyword evidence="4" id="KW-0808">Transferase</keyword>
<keyword evidence="2" id="KW-0677">Repeat</keyword>
<evidence type="ECO:0000313" key="4">
    <source>
        <dbReference type="EMBL" id="KHN01553.1"/>
    </source>
</evidence>
<dbReference type="FunFam" id="3.30.430.20:FF:000002">
    <property type="entry name" value="Cysteine-rich receptor-like protein kinase 10"/>
    <property type="match status" value="1"/>
</dbReference>
<dbReference type="PANTHER" id="PTHR32099">
    <property type="entry name" value="CYSTEINE-RICH REPEAT SECRETORY PROTEIN"/>
    <property type="match status" value="1"/>
</dbReference>
<dbReference type="Proteomes" id="UP000053555">
    <property type="component" value="Unassembled WGS sequence"/>
</dbReference>
<keyword evidence="1" id="KW-0732">Signal</keyword>
<dbReference type="PANTHER" id="PTHR32099:SF103">
    <property type="entry name" value="GNK2-HOMOLOGOUS DOMAIN-CONTAINING PROTEIN"/>
    <property type="match status" value="1"/>
</dbReference>
<keyword evidence="4" id="KW-0418">Kinase</keyword>
<dbReference type="Gramene" id="XM_028365661.1">
    <property type="protein sequence ID" value="XP_028221462.1"/>
    <property type="gene ID" value="LOC114402952"/>
</dbReference>
<protein>
    <submittedName>
        <fullName evidence="4">Cysteine-rich receptor-like protein kinase 25</fullName>
    </submittedName>
</protein>
<dbReference type="Gene3D" id="3.30.430.20">
    <property type="entry name" value="Gnk2 domain, C-X8-C-X2-C motif"/>
    <property type="match status" value="1"/>
</dbReference>
<sequence length="185" mass="20744">MYYDKFMLRYSSRLIFGVMKPNPAVYLVNVNNETEVDQFNQVLGNLMSNLKDEASLGYSYRKYATDNATATNFQTLYGMVQCTPDLSQQDCFDCLDRAISQIPNCCNGKIGGRVLTPSCSIRYENYSFYEPTPMLCPPSTLNTSSTNSTSSQGNSNAASRTVPVINSATCYRWYGAQFYLKALKC</sequence>
<evidence type="ECO:0000256" key="1">
    <source>
        <dbReference type="ARBA" id="ARBA00022729"/>
    </source>
</evidence>
<dbReference type="CDD" id="cd23509">
    <property type="entry name" value="Gnk2-like"/>
    <property type="match status" value="1"/>
</dbReference>
<name>A0A0B2P1M6_GLYSO</name>
<reference evidence="4" key="1">
    <citation type="submission" date="2014-07" db="EMBL/GenBank/DDBJ databases">
        <title>Identification of a novel salt tolerance gene in wild soybean by whole-genome sequencing.</title>
        <authorList>
            <person name="Lam H.-M."/>
            <person name="Qi X."/>
            <person name="Li M.-W."/>
            <person name="Liu X."/>
            <person name="Xie M."/>
            <person name="Ni M."/>
            <person name="Xu X."/>
        </authorList>
    </citation>
    <scope>NUCLEOTIDE SEQUENCE [LARGE SCALE GENOMIC DNA]</scope>
    <source>
        <tissue evidence="4">Root</tissue>
    </source>
</reference>
<dbReference type="InterPro" id="IPR002902">
    <property type="entry name" value="GNK2"/>
</dbReference>
<proteinExistence type="predicted"/>
<accession>A0A0B2P1M6</accession>
<organism evidence="4">
    <name type="scientific">Glycine soja</name>
    <name type="common">Wild soybean</name>
    <dbReference type="NCBI Taxonomy" id="3848"/>
    <lineage>
        <taxon>Eukaryota</taxon>
        <taxon>Viridiplantae</taxon>
        <taxon>Streptophyta</taxon>
        <taxon>Embryophyta</taxon>
        <taxon>Tracheophyta</taxon>
        <taxon>Spermatophyta</taxon>
        <taxon>Magnoliopsida</taxon>
        <taxon>eudicotyledons</taxon>
        <taxon>Gunneridae</taxon>
        <taxon>Pentapetalae</taxon>
        <taxon>rosids</taxon>
        <taxon>fabids</taxon>
        <taxon>Fabales</taxon>
        <taxon>Fabaceae</taxon>
        <taxon>Papilionoideae</taxon>
        <taxon>50 kb inversion clade</taxon>
        <taxon>NPAAA clade</taxon>
        <taxon>indigoferoid/millettioid clade</taxon>
        <taxon>Phaseoleae</taxon>
        <taxon>Glycine</taxon>
        <taxon>Glycine subgen. Soja</taxon>
    </lineage>
</organism>
<dbReference type="InterPro" id="IPR038408">
    <property type="entry name" value="GNK2_sf"/>
</dbReference>
<dbReference type="Pfam" id="PF01657">
    <property type="entry name" value="Stress-antifung"/>
    <property type="match status" value="1"/>
</dbReference>
<dbReference type="AlphaFoldDB" id="A0A0B2P1M6"/>
<dbReference type="PROSITE" id="PS51473">
    <property type="entry name" value="GNK2"/>
    <property type="match status" value="1"/>
</dbReference>
<evidence type="ECO:0000256" key="2">
    <source>
        <dbReference type="ARBA" id="ARBA00022737"/>
    </source>
</evidence>
<dbReference type="GO" id="GO:0016301">
    <property type="term" value="F:kinase activity"/>
    <property type="evidence" value="ECO:0007669"/>
    <property type="project" value="UniProtKB-KW"/>
</dbReference>